<accession>A0A953N5F2</accession>
<dbReference type="GO" id="GO:0009249">
    <property type="term" value="P:protein lipoylation"/>
    <property type="evidence" value="ECO:0007669"/>
    <property type="project" value="TreeGrafter"/>
</dbReference>
<evidence type="ECO:0000313" key="4">
    <source>
        <dbReference type="Proteomes" id="UP000739565"/>
    </source>
</evidence>
<comment type="caution">
    <text evidence="3">The sequence shown here is derived from an EMBL/GenBank/DDBJ whole genome shotgun (WGS) entry which is preliminary data.</text>
</comment>
<dbReference type="Gene3D" id="2.40.50.100">
    <property type="match status" value="1"/>
</dbReference>
<dbReference type="PANTHER" id="PTHR11715:SF3">
    <property type="entry name" value="GLYCINE CLEAVAGE SYSTEM H PROTEIN-RELATED"/>
    <property type="match status" value="1"/>
</dbReference>
<organism evidence="3 4">
    <name type="scientific">Zwartia hollandica</name>
    <dbReference type="NCBI Taxonomy" id="324606"/>
    <lineage>
        <taxon>Bacteria</taxon>
        <taxon>Pseudomonadati</taxon>
        <taxon>Pseudomonadota</taxon>
        <taxon>Betaproteobacteria</taxon>
        <taxon>Burkholderiales</taxon>
        <taxon>Alcaligenaceae</taxon>
        <taxon>Zwartia</taxon>
    </lineage>
</organism>
<dbReference type="PANTHER" id="PTHR11715">
    <property type="entry name" value="GLYCINE CLEAVAGE SYSTEM H PROTEIN"/>
    <property type="match status" value="1"/>
</dbReference>
<evidence type="ECO:0000313" key="3">
    <source>
        <dbReference type="EMBL" id="MBZ1349271.1"/>
    </source>
</evidence>
<dbReference type="GO" id="GO:0019464">
    <property type="term" value="P:glycine decarboxylation via glycine cleavage system"/>
    <property type="evidence" value="ECO:0007669"/>
    <property type="project" value="InterPro"/>
</dbReference>
<dbReference type="InterPro" id="IPR033753">
    <property type="entry name" value="GCV_H/Fam206"/>
</dbReference>
<dbReference type="CDD" id="cd06848">
    <property type="entry name" value="GCS_H"/>
    <property type="match status" value="1"/>
</dbReference>
<keyword evidence="2" id="KW-0450">Lipoyl</keyword>
<dbReference type="InterPro" id="IPR011053">
    <property type="entry name" value="Single_hybrid_motif"/>
</dbReference>
<dbReference type="SUPFAM" id="SSF51230">
    <property type="entry name" value="Single hybrid motif"/>
    <property type="match status" value="1"/>
</dbReference>
<comment type="cofactor">
    <cofactor evidence="1">
        <name>(R)-lipoate</name>
        <dbReference type="ChEBI" id="CHEBI:83088"/>
    </cofactor>
</comment>
<dbReference type="InterPro" id="IPR003016">
    <property type="entry name" value="2-oxoA_DH_lipoyl-BS"/>
</dbReference>
<dbReference type="Proteomes" id="UP000739565">
    <property type="component" value="Unassembled WGS sequence"/>
</dbReference>
<dbReference type="AlphaFoldDB" id="A0A953N5F2"/>
<dbReference type="Pfam" id="PF01597">
    <property type="entry name" value="GCV_H"/>
    <property type="match status" value="1"/>
</dbReference>
<dbReference type="InterPro" id="IPR002930">
    <property type="entry name" value="GCV_H"/>
</dbReference>
<keyword evidence="4" id="KW-1185">Reference proteome</keyword>
<dbReference type="GO" id="GO:0005829">
    <property type="term" value="C:cytosol"/>
    <property type="evidence" value="ECO:0007669"/>
    <property type="project" value="TreeGrafter"/>
</dbReference>
<sequence length="153" mass="16747">MAEVRGCEFPDDLSYDQELNVWFRDLGAGQFEAGLTSFGLALVGELYMFNPRPVGREIEAGKAFALVEVAKTVLSVRVPFACEVVEINEPLTATPMKISRSPYMNWLSRLAVSDVAAAHTCLLKGTGVSVRATELMDLHQMTSFADFKPDQGA</sequence>
<dbReference type="PROSITE" id="PS00189">
    <property type="entry name" value="LIPOYL"/>
    <property type="match status" value="1"/>
</dbReference>
<dbReference type="RefSeq" id="WP_259659681.1">
    <property type="nucleotide sequence ID" value="NZ_JAHXRI010000001.1"/>
</dbReference>
<gene>
    <name evidence="3" type="ORF">KZZ10_01300</name>
</gene>
<evidence type="ECO:0000256" key="1">
    <source>
        <dbReference type="ARBA" id="ARBA00001938"/>
    </source>
</evidence>
<evidence type="ECO:0000256" key="2">
    <source>
        <dbReference type="ARBA" id="ARBA00022823"/>
    </source>
</evidence>
<evidence type="ECO:0008006" key="5">
    <source>
        <dbReference type="Google" id="ProtNLM"/>
    </source>
</evidence>
<reference evidence="3" key="1">
    <citation type="submission" date="2021-07" db="EMBL/GenBank/DDBJ databases">
        <title>New genus and species of the family Alcaligenaceae.</title>
        <authorList>
            <person name="Hahn M.W."/>
        </authorList>
    </citation>
    <scope>NUCLEOTIDE SEQUENCE</scope>
    <source>
        <strain evidence="3">LF4-65</strain>
    </source>
</reference>
<protein>
    <recommendedName>
        <fullName evidence="5">Glycine cleavage system protein H</fullName>
    </recommendedName>
</protein>
<dbReference type="GO" id="GO:0005960">
    <property type="term" value="C:glycine cleavage complex"/>
    <property type="evidence" value="ECO:0007669"/>
    <property type="project" value="InterPro"/>
</dbReference>
<dbReference type="EMBL" id="JAHXRI010000001">
    <property type="protein sequence ID" value="MBZ1349271.1"/>
    <property type="molecule type" value="Genomic_DNA"/>
</dbReference>
<proteinExistence type="predicted"/>
<name>A0A953N5F2_9BURK</name>